<evidence type="ECO:0000313" key="3">
    <source>
        <dbReference type="Proteomes" id="UP000031443"/>
    </source>
</evidence>
<proteinExistence type="predicted"/>
<name>M7BKM5_CHEMY</name>
<sequence length="98" mass="10834">MEEPAEDFSYPEDSPELPELPDPTNTEELTSLTTPRVALVNFSNISEQVQRSSTAMLVSLNPALKEPPQGITGYWASTFIQSLDSPLRVPKVFVLEVV</sequence>
<reference evidence="3" key="1">
    <citation type="journal article" date="2013" name="Nat. Genet.">
        <title>The draft genomes of soft-shell turtle and green sea turtle yield insights into the development and evolution of the turtle-specific body plan.</title>
        <authorList>
            <person name="Wang Z."/>
            <person name="Pascual-Anaya J."/>
            <person name="Zadissa A."/>
            <person name="Li W."/>
            <person name="Niimura Y."/>
            <person name="Huang Z."/>
            <person name="Li C."/>
            <person name="White S."/>
            <person name="Xiong Z."/>
            <person name="Fang D."/>
            <person name="Wang B."/>
            <person name="Ming Y."/>
            <person name="Chen Y."/>
            <person name="Zheng Y."/>
            <person name="Kuraku S."/>
            <person name="Pignatelli M."/>
            <person name="Herrero J."/>
            <person name="Beal K."/>
            <person name="Nozawa M."/>
            <person name="Li Q."/>
            <person name="Wang J."/>
            <person name="Zhang H."/>
            <person name="Yu L."/>
            <person name="Shigenobu S."/>
            <person name="Wang J."/>
            <person name="Liu J."/>
            <person name="Flicek P."/>
            <person name="Searle S."/>
            <person name="Wang J."/>
            <person name="Kuratani S."/>
            <person name="Yin Y."/>
            <person name="Aken B."/>
            <person name="Zhang G."/>
            <person name="Irie N."/>
        </authorList>
    </citation>
    <scope>NUCLEOTIDE SEQUENCE [LARGE SCALE GENOMIC DNA]</scope>
</reference>
<evidence type="ECO:0000313" key="2">
    <source>
        <dbReference type="EMBL" id="EMP32583.1"/>
    </source>
</evidence>
<evidence type="ECO:0000256" key="1">
    <source>
        <dbReference type="SAM" id="MobiDB-lite"/>
    </source>
</evidence>
<dbReference type="AlphaFoldDB" id="M7BKM5"/>
<gene>
    <name evidence="2" type="ORF">UY3_10282</name>
</gene>
<keyword evidence="3" id="KW-1185">Reference proteome</keyword>
<accession>M7BKM5</accession>
<dbReference type="EMBL" id="KB539796">
    <property type="protein sequence ID" value="EMP32583.1"/>
    <property type="molecule type" value="Genomic_DNA"/>
</dbReference>
<dbReference type="Proteomes" id="UP000031443">
    <property type="component" value="Unassembled WGS sequence"/>
</dbReference>
<feature type="region of interest" description="Disordered" evidence="1">
    <location>
        <begin position="1"/>
        <end position="28"/>
    </location>
</feature>
<feature type="compositionally biased region" description="Acidic residues" evidence="1">
    <location>
        <begin position="1"/>
        <end position="16"/>
    </location>
</feature>
<protein>
    <submittedName>
        <fullName evidence="2">Uncharacterized protein</fullName>
    </submittedName>
</protein>
<organism evidence="2 3">
    <name type="scientific">Chelonia mydas</name>
    <name type="common">Green sea-turtle</name>
    <name type="synonym">Chelonia agassizi</name>
    <dbReference type="NCBI Taxonomy" id="8469"/>
    <lineage>
        <taxon>Eukaryota</taxon>
        <taxon>Metazoa</taxon>
        <taxon>Chordata</taxon>
        <taxon>Craniata</taxon>
        <taxon>Vertebrata</taxon>
        <taxon>Euteleostomi</taxon>
        <taxon>Archelosauria</taxon>
        <taxon>Testudinata</taxon>
        <taxon>Testudines</taxon>
        <taxon>Cryptodira</taxon>
        <taxon>Durocryptodira</taxon>
        <taxon>Americhelydia</taxon>
        <taxon>Chelonioidea</taxon>
        <taxon>Cheloniidae</taxon>
        <taxon>Chelonia</taxon>
    </lineage>
</organism>